<dbReference type="GO" id="GO:0000428">
    <property type="term" value="C:DNA-directed RNA polymerase complex"/>
    <property type="evidence" value="ECO:0007669"/>
    <property type="project" value="UniProtKB-KW"/>
</dbReference>
<comment type="similarity">
    <text evidence="6 7">Belongs to the RNA polymerase beta chain family.</text>
</comment>
<dbReference type="EMBL" id="JACHLC010000004">
    <property type="protein sequence ID" value="MBB6372172.1"/>
    <property type="molecule type" value="Genomic_DNA"/>
</dbReference>
<keyword evidence="1 6" id="KW-0240">DNA-directed RNA polymerase</keyword>
<comment type="caution">
    <text evidence="15">The sequence shown here is derived from an EMBL/GenBank/DDBJ whole genome shotgun (WGS) entry which is preliminary data.</text>
</comment>
<dbReference type="Pfam" id="PF10385">
    <property type="entry name" value="RNA_pol_Rpb2_45"/>
    <property type="match status" value="1"/>
</dbReference>
<dbReference type="NCBIfam" id="NF001616">
    <property type="entry name" value="PRK00405.1"/>
    <property type="match status" value="1"/>
</dbReference>
<dbReference type="Pfam" id="PF04560">
    <property type="entry name" value="RNA_pol_Rpb2_7"/>
    <property type="match status" value="1"/>
</dbReference>
<dbReference type="InterPro" id="IPR007120">
    <property type="entry name" value="DNA-dir_RNAP_su2_dom"/>
</dbReference>
<dbReference type="Pfam" id="PF04561">
    <property type="entry name" value="RNA_pol_Rpb2_2"/>
    <property type="match status" value="2"/>
</dbReference>
<dbReference type="Gene3D" id="3.90.1110.10">
    <property type="entry name" value="RNA polymerase Rpb2, domain 2"/>
    <property type="match status" value="1"/>
</dbReference>
<name>A0A841NJE9_9FLAO</name>
<evidence type="ECO:0000259" key="10">
    <source>
        <dbReference type="Pfam" id="PF04560"/>
    </source>
</evidence>
<dbReference type="InterPro" id="IPR007644">
    <property type="entry name" value="RNA_pol_bsu_protrusion"/>
</dbReference>
<feature type="domain" description="RNA polymerase beta subunit protrusion" evidence="12">
    <location>
        <begin position="29"/>
        <end position="463"/>
    </location>
</feature>
<evidence type="ECO:0000256" key="8">
    <source>
        <dbReference type="RuleBase" id="RU363031"/>
    </source>
</evidence>
<dbReference type="HAMAP" id="MF_01321">
    <property type="entry name" value="RNApol_bact_RpoB"/>
    <property type="match status" value="1"/>
</dbReference>
<protein>
    <recommendedName>
        <fullName evidence="6 8">DNA-directed RNA polymerase subunit beta</fullName>
        <shortName evidence="6">RNAP subunit beta</shortName>
        <ecNumber evidence="6 8">2.7.7.6</ecNumber>
    </recommendedName>
    <alternativeName>
        <fullName evidence="6">RNA polymerase subunit beta</fullName>
    </alternativeName>
    <alternativeName>
        <fullName evidence="6">Transcriptase subunit beta</fullName>
    </alternativeName>
</protein>
<dbReference type="GO" id="GO:0003677">
    <property type="term" value="F:DNA binding"/>
    <property type="evidence" value="ECO:0007669"/>
    <property type="project" value="UniProtKB-UniRule"/>
</dbReference>
<feature type="domain" description="DNA-directed RNA polymerase subunit 2 hybrid-binding" evidence="9">
    <location>
        <begin position="683"/>
        <end position="1196"/>
    </location>
</feature>
<dbReference type="GO" id="GO:0006351">
    <property type="term" value="P:DNA-templated transcription"/>
    <property type="evidence" value="ECO:0007669"/>
    <property type="project" value="UniProtKB-UniRule"/>
</dbReference>
<dbReference type="InterPro" id="IPR007645">
    <property type="entry name" value="RNA_pol_Rpb2_3"/>
</dbReference>
<evidence type="ECO:0000259" key="12">
    <source>
        <dbReference type="Pfam" id="PF04563"/>
    </source>
</evidence>
<evidence type="ECO:0000256" key="7">
    <source>
        <dbReference type="RuleBase" id="RU000434"/>
    </source>
</evidence>
<accession>A0A841NJE9</accession>
<dbReference type="Gene3D" id="2.40.270.10">
    <property type="entry name" value="DNA-directed RNA polymerase, subunit 2, domain 6"/>
    <property type="match status" value="3"/>
</dbReference>
<dbReference type="InterPro" id="IPR007642">
    <property type="entry name" value="RNA_pol_Rpb2_2"/>
</dbReference>
<feature type="domain" description="DNA-directed RNA polymerase beta subunit external 1" evidence="14">
    <location>
        <begin position="554"/>
        <end position="621"/>
    </location>
</feature>
<dbReference type="GO" id="GO:0003899">
    <property type="term" value="F:DNA-directed RNA polymerase activity"/>
    <property type="evidence" value="ECO:0007669"/>
    <property type="project" value="UniProtKB-UniRule"/>
</dbReference>
<feature type="domain" description="RNA polymerase Rpb2" evidence="13">
    <location>
        <begin position="476"/>
        <end position="544"/>
    </location>
</feature>
<feature type="domain" description="RNA polymerase Rpb2" evidence="11">
    <location>
        <begin position="304"/>
        <end position="417"/>
    </location>
</feature>
<dbReference type="GO" id="GO:0032549">
    <property type="term" value="F:ribonucleoside binding"/>
    <property type="evidence" value="ECO:0007669"/>
    <property type="project" value="InterPro"/>
</dbReference>
<keyword evidence="2 6" id="KW-0808">Transferase</keyword>
<keyword evidence="4 6" id="KW-0804">Transcription</keyword>
<evidence type="ECO:0000259" key="9">
    <source>
        <dbReference type="Pfam" id="PF00562"/>
    </source>
</evidence>
<dbReference type="NCBIfam" id="TIGR02013">
    <property type="entry name" value="rpoB"/>
    <property type="match status" value="1"/>
</dbReference>
<evidence type="ECO:0000256" key="3">
    <source>
        <dbReference type="ARBA" id="ARBA00022695"/>
    </source>
</evidence>
<gene>
    <name evidence="6" type="primary">rpoB</name>
    <name evidence="15" type="ORF">HNP36_003261</name>
</gene>
<comment type="function">
    <text evidence="6 8">DNA-dependent RNA polymerase catalyzes the transcription of DNA into RNA using the four ribonucleoside triphosphates as substrates.</text>
</comment>
<dbReference type="InterPro" id="IPR007641">
    <property type="entry name" value="RNA_pol_Rpb2_7"/>
</dbReference>
<evidence type="ECO:0000256" key="4">
    <source>
        <dbReference type="ARBA" id="ARBA00023163"/>
    </source>
</evidence>
<dbReference type="Pfam" id="PF00562">
    <property type="entry name" value="RNA_pol_Rpb2_6"/>
    <property type="match status" value="1"/>
</dbReference>
<dbReference type="SUPFAM" id="SSF64484">
    <property type="entry name" value="beta and beta-prime subunits of DNA dependent RNA-polymerase"/>
    <property type="match status" value="1"/>
</dbReference>
<proteinExistence type="inferred from homology"/>
<sequence>MSKTTATTRGNQRINFSSAKGKIITPDFLDIQLESFRDFFQLDTLPEDRTDEGLYRTFQENFPITDSRNQFVLEFLDYLVDSPRYSIDECVERGLTYSVPLKARLKLYCTDPEHEDFQTVVQDVYLGPVPYMTPSGSFIINGAERVIVTQLHRSPGVFFGQTYHANGTKLYYSRIIPFKGSWMEFTTDINSVMYAYIDRKKKLPLTTLLRAIGYESDKDILQIFDLAEEVKVSKAALKKVEGRTLAARVLNTWFEDFVDEDTGEVVSIERNEIILDRETILEKEHLDLILDAGVKSILIHKENSNEFSIIQNTLQKDPTNSEKEAVEYIYRQLRNADPPDEETARGIIEKLFFSEQRYSLGEVGRYRLNKKLGLNIPTTTEVLTKEDIIAIVRHLIELVNSKAEVDDIDHLSNRRIKTVGEQLAGQFGVGLSRIARTIKERMNVRDNEIFTPLDLVNAKTLTSVINSFFGTNQLSQFMDQTNPLSEITHKRRLSALGPGGLSRERAGFEVRDVHHTHYGRICPIETPEGPNIGLISSLGIYAKINSLGFIETPYRKVEDSKIDLSADPIYLNAEDEEDKVIAQANVELNDNGEFLTDRIIARLDGDYPVVEPSQVNLIDVAPNQISGISASLIPFLEHDDANRALMGSNMMRQAVPLLKPQAPIVGTGLEQQVAKDSRILINAEGTGVVEYVDADKITIKYERSEDEDLVQFESATKTYNLTKFRKTNQSTTITLRPNVRVGETVQKGQVLCDGYATENGELALGRNLVVAFMPWKGYNFEDAIVINEKVVREDWFTSIHVDEYSLEVRDTKLGMEELTADIPNVSEEATKDLDENGMIRIGAEVKPGDIMIGKITPKGESDPTPEEKLLRAIFGDKAGDVKDASLKADSSLRGVVINKKLFSRNIKDKKKRTEEKLKLEEIENTYKAKFDELRNTLIEKLNTLVGGKTSQGVTNDLDEEIIGKGVKFTHKLLTSVEDYVNVSGADWTVDNDKNELVKQLIHNYKIKFNDIQGVKNREKFAISIGDELPAGIMKLAKVYIAKKRKLNVGDKMAGRHGNKGIVSRIVREEDMPFLEDGTPVDIVLNPLGVPSRMNIGQIYETVLGWAGQKLGMKFATPIFDGATLDQITEYTEKAGLPKFGNTHLYDGGTGERFTQPATVGVIYMLKLGHMVDDKMHARSIGPYSLITQQPLGGKAQFGGQRFGEMEVWALEAFGASNILREILTVKSDDVIGRAKTYEAIAKGESMPEPGIPESFNVLLHELQGLGLDVRLEE</sequence>
<dbReference type="Gene3D" id="2.40.50.150">
    <property type="match status" value="1"/>
</dbReference>
<dbReference type="Pfam" id="PF04565">
    <property type="entry name" value="RNA_pol_Rpb2_3"/>
    <property type="match status" value="1"/>
</dbReference>
<evidence type="ECO:0000259" key="11">
    <source>
        <dbReference type="Pfam" id="PF04561"/>
    </source>
</evidence>
<dbReference type="InterPro" id="IPR015712">
    <property type="entry name" value="DNA-dir_RNA_pol_su2"/>
</dbReference>
<dbReference type="Pfam" id="PF04563">
    <property type="entry name" value="RNA_pol_Rpb2_1"/>
    <property type="match status" value="1"/>
</dbReference>
<dbReference type="AlphaFoldDB" id="A0A841NJE9"/>
<organism evidence="15 16">
    <name type="scientific">Chryseobacterium shigense</name>
    <dbReference type="NCBI Taxonomy" id="297244"/>
    <lineage>
        <taxon>Bacteria</taxon>
        <taxon>Pseudomonadati</taxon>
        <taxon>Bacteroidota</taxon>
        <taxon>Flavobacteriia</taxon>
        <taxon>Flavobacteriales</taxon>
        <taxon>Weeksellaceae</taxon>
        <taxon>Chryseobacterium group</taxon>
        <taxon>Chryseobacterium</taxon>
    </lineage>
</organism>
<dbReference type="InterPro" id="IPR019462">
    <property type="entry name" value="DNA-dir_RNA_pol_bsu_external_1"/>
</dbReference>
<evidence type="ECO:0000256" key="1">
    <source>
        <dbReference type="ARBA" id="ARBA00022478"/>
    </source>
</evidence>
<dbReference type="CDD" id="cd00653">
    <property type="entry name" value="RNA_pol_B_RPB2"/>
    <property type="match status" value="1"/>
</dbReference>
<dbReference type="InterPro" id="IPR010243">
    <property type="entry name" value="RNA_pol_bsu_bac"/>
</dbReference>
<evidence type="ECO:0000256" key="5">
    <source>
        <dbReference type="ARBA" id="ARBA00048552"/>
    </source>
</evidence>
<dbReference type="Gene3D" id="2.40.50.100">
    <property type="match status" value="1"/>
</dbReference>
<keyword evidence="3 6" id="KW-0548">Nucleotidyltransferase</keyword>
<evidence type="ECO:0000259" key="14">
    <source>
        <dbReference type="Pfam" id="PF10385"/>
    </source>
</evidence>
<evidence type="ECO:0000256" key="6">
    <source>
        <dbReference type="HAMAP-Rule" id="MF_01321"/>
    </source>
</evidence>
<feature type="domain" description="RNA polymerase Rpb2" evidence="11">
    <location>
        <begin position="153"/>
        <end position="223"/>
    </location>
</feature>
<comment type="catalytic activity">
    <reaction evidence="5 6 8">
        <text>RNA(n) + a ribonucleoside 5'-triphosphate = RNA(n+1) + diphosphate</text>
        <dbReference type="Rhea" id="RHEA:21248"/>
        <dbReference type="Rhea" id="RHEA-COMP:14527"/>
        <dbReference type="Rhea" id="RHEA-COMP:17342"/>
        <dbReference type="ChEBI" id="CHEBI:33019"/>
        <dbReference type="ChEBI" id="CHEBI:61557"/>
        <dbReference type="ChEBI" id="CHEBI:140395"/>
        <dbReference type="EC" id="2.7.7.6"/>
    </reaction>
</comment>
<dbReference type="InterPro" id="IPR037033">
    <property type="entry name" value="DNA-dir_RNAP_su2_hyb_sf"/>
</dbReference>
<dbReference type="Gene3D" id="2.30.150.10">
    <property type="entry name" value="DNA-directed RNA polymerase, beta subunit, external 1 domain"/>
    <property type="match status" value="1"/>
</dbReference>
<comment type="subunit">
    <text evidence="6 8">The RNAP catalytic core consists of 2 alpha, 1 beta, 1 beta' and 1 omega subunit. When a sigma factor is associated with the core the holoenzyme is formed, which can initiate transcription.</text>
</comment>
<reference evidence="15 16" key="1">
    <citation type="submission" date="2020-08" db="EMBL/GenBank/DDBJ databases">
        <title>Functional genomics of gut bacteria from endangered species of beetles.</title>
        <authorList>
            <person name="Carlos-Shanley C."/>
        </authorList>
    </citation>
    <scope>NUCLEOTIDE SEQUENCE [LARGE SCALE GENOMIC DNA]</scope>
    <source>
        <strain evidence="15 16">S00136</strain>
    </source>
</reference>
<dbReference type="InterPro" id="IPR042107">
    <property type="entry name" value="DNA-dir_RNA_pol_bsu_ext_1_sf"/>
</dbReference>
<dbReference type="PROSITE" id="PS01166">
    <property type="entry name" value="RNA_POL_BETA"/>
    <property type="match status" value="1"/>
</dbReference>
<dbReference type="Proteomes" id="UP000589738">
    <property type="component" value="Unassembled WGS sequence"/>
</dbReference>
<dbReference type="EC" id="2.7.7.6" evidence="6 8"/>
<dbReference type="InterPro" id="IPR007121">
    <property type="entry name" value="RNA_pol_bsu_CS"/>
</dbReference>
<evidence type="ECO:0000256" key="2">
    <source>
        <dbReference type="ARBA" id="ARBA00022679"/>
    </source>
</evidence>
<dbReference type="PANTHER" id="PTHR20856">
    <property type="entry name" value="DNA-DIRECTED RNA POLYMERASE I SUBUNIT 2"/>
    <property type="match status" value="1"/>
</dbReference>
<evidence type="ECO:0000313" key="16">
    <source>
        <dbReference type="Proteomes" id="UP000589738"/>
    </source>
</evidence>
<dbReference type="RefSeq" id="WP_184165911.1">
    <property type="nucleotide sequence ID" value="NZ_JACHLC010000004.1"/>
</dbReference>
<evidence type="ECO:0000313" key="15">
    <source>
        <dbReference type="EMBL" id="MBB6372172.1"/>
    </source>
</evidence>
<evidence type="ECO:0000259" key="13">
    <source>
        <dbReference type="Pfam" id="PF04565"/>
    </source>
</evidence>
<feature type="domain" description="RNA polymerase Rpb2" evidence="10">
    <location>
        <begin position="1198"/>
        <end position="1272"/>
    </location>
</feature>
<dbReference type="Gene3D" id="3.90.1800.10">
    <property type="entry name" value="RNA polymerase alpha subunit dimerisation domain"/>
    <property type="match status" value="1"/>
</dbReference>
<dbReference type="Gene3D" id="3.90.1100.10">
    <property type="match status" value="2"/>
</dbReference>
<dbReference type="InterPro" id="IPR037034">
    <property type="entry name" value="RNA_pol_Rpb2_2_sf"/>
</dbReference>
<keyword evidence="16" id="KW-1185">Reference proteome</keyword>
<dbReference type="InterPro" id="IPR014724">
    <property type="entry name" value="RNA_pol_RPB2_OB-fold"/>
</dbReference>